<dbReference type="OrthoDB" id="2019940at2759"/>
<dbReference type="EnsemblMetazoa" id="CapteT93169">
    <property type="protein sequence ID" value="CapteP93169"/>
    <property type="gene ID" value="CapteG93169"/>
</dbReference>
<evidence type="ECO:0000256" key="5">
    <source>
        <dbReference type="ARBA" id="ARBA00022989"/>
    </source>
</evidence>
<dbReference type="InterPro" id="IPR005331">
    <property type="entry name" value="Sulfotransferase"/>
</dbReference>
<dbReference type="GO" id="GO:0000139">
    <property type="term" value="C:Golgi membrane"/>
    <property type="evidence" value="ECO:0007669"/>
    <property type="project" value="UniProtKB-SubCell"/>
</dbReference>
<reference evidence="11" key="2">
    <citation type="journal article" date="2013" name="Nature">
        <title>Insights into bilaterian evolution from three spiralian genomes.</title>
        <authorList>
            <person name="Simakov O."/>
            <person name="Marletaz F."/>
            <person name="Cho S.J."/>
            <person name="Edsinger-Gonzales E."/>
            <person name="Havlak P."/>
            <person name="Hellsten U."/>
            <person name="Kuo D.H."/>
            <person name="Larsson T."/>
            <person name="Lv J."/>
            <person name="Arendt D."/>
            <person name="Savage R."/>
            <person name="Osoegawa K."/>
            <person name="de Jong P."/>
            <person name="Grimwood J."/>
            <person name="Chapman J.A."/>
            <person name="Shapiro H."/>
            <person name="Aerts A."/>
            <person name="Otillar R.P."/>
            <person name="Terry A.Y."/>
            <person name="Boore J.L."/>
            <person name="Grigoriev I.V."/>
            <person name="Lindberg D.R."/>
            <person name="Seaver E.C."/>
            <person name="Weisblat D.A."/>
            <person name="Putnam N.H."/>
            <person name="Rokhsar D.S."/>
        </authorList>
    </citation>
    <scope>NUCLEOTIDE SEQUENCE</scope>
    <source>
        <strain evidence="11">I ESC-2004</strain>
    </source>
</reference>
<proteinExistence type="inferred from homology"/>
<evidence type="ECO:0000313" key="11">
    <source>
        <dbReference type="Proteomes" id="UP000014760"/>
    </source>
</evidence>
<accession>X2BBW1</accession>
<keyword evidence="11" id="KW-1185">Reference proteome</keyword>
<keyword evidence="9" id="KW-0735">Signal-anchor</keyword>
<keyword evidence="8 9" id="KW-0325">Glycoprotein</keyword>
<dbReference type="PANTHER" id="PTHR12137:SF54">
    <property type="entry name" value="CARBOHYDRATE SULFOTRANSFERASE"/>
    <property type="match status" value="1"/>
</dbReference>
<evidence type="ECO:0000256" key="1">
    <source>
        <dbReference type="ARBA" id="ARBA00004323"/>
    </source>
</evidence>
<protein>
    <recommendedName>
        <fullName evidence="9">Carbohydrate sulfotransferase</fullName>
        <ecNumber evidence="9">2.8.2.-</ecNumber>
    </recommendedName>
</protein>
<keyword evidence="5" id="KW-1133">Transmembrane helix</keyword>
<evidence type="ECO:0000256" key="6">
    <source>
        <dbReference type="ARBA" id="ARBA00023034"/>
    </source>
</evidence>
<dbReference type="GO" id="GO:0008146">
    <property type="term" value="F:sulfotransferase activity"/>
    <property type="evidence" value="ECO:0007669"/>
    <property type="project" value="InterPro"/>
</dbReference>
<keyword evidence="3 9" id="KW-0808">Transferase</keyword>
<keyword evidence="4" id="KW-0812">Transmembrane</keyword>
<dbReference type="Pfam" id="PF03567">
    <property type="entry name" value="Sulfotransfer_2"/>
    <property type="match status" value="1"/>
</dbReference>
<evidence type="ECO:0000256" key="9">
    <source>
        <dbReference type="RuleBase" id="RU364020"/>
    </source>
</evidence>
<dbReference type="EC" id="2.8.2.-" evidence="9"/>
<comment type="subcellular location">
    <subcellularLocation>
        <location evidence="1 9">Golgi apparatus membrane</location>
        <topology evidence="1 9">Single-pass type II membrane protein</topology>
    </subcellularLocation>
</comment>
<dbReference type="PANTHER" id="PTHR12137">
    <property type="entry name" value="CARBOHYDRATE SULFOTRANSFERASE"/>
    <property type="match status" value="1"/>
</dbReference>
<dbReference type="Proteomes" id="UP000014760">
    <property type="component" value="Unassembled WGS sequence"/>
</dbReference>
<evidence type="ECO:0000256" key="4">
    <source>
        <dbReference type="ARBA" id="ARBA00022692"/>
    </source>
</evidence>
<reference evidence="10" key="3">
    <citation type="submission" date="2015-06" db="UniProtKB">
        <authorList>
            <consortium name="EnsemblMetazoa"/>
        </authorList>
    </citation>
    <scope>IDENTIFICATION</scope>
</reference>
<dbReference type="GO" id="GO:0016051">
    <property type="term" value="P:carbohydrate biosynthetic process"/>
    <property type="evidence" value="ECO:0007669"/>
    <property type="project" value="InterPro"/>
</dbReference>
<evidence type="ECO:0000256" key="8">
    <source>
        <dbReference type="ARBA" id="ARBA00023180"/>
    </source>
</evidence>
<keyword evidence="7" id="KW-0472">Membrane</keyword>
<dbReference type="InterPro" id="IPR018011">
    <property type="entry name" value="Carb_sulfotrans_8-10"/>
</dbReference>
<evidence type="ECO:0000256" key="7">
    <source>
        <dbReference type="ARBA" id="ARBA00023136"/>
    </source>
</evidence>
<evidence type="ECO:0000256" key="3">
    <source>
        <dbReference type="ARBA" id="ARBA00022679"/>
    </source>
</evidence>
<dbReference type="OMA" id="RHHVKHL"/>
<organism evidence="10 11">
    <name type="scientific">Capitella teleta</name>
    <name type="common">Polychaete worm</name>
    <dbReference type="NCBI Taxonomy" id="283909"/>
    <lineage>
        <taxon>Eukaryota</taxon>
        <taxon>Metazoa</taxon>
        <taxon>Spiralia</taxon>
        <taxon>Lophotrochozoa</taxon>
        <taxon>Annelida</taxon>
        <taxon>Polychaeta</taxon>
        <taxon>Sedentaria</taxon>
        <taxon>Scolecida</taxon>
        <taxon>Capitellidae</taxon>
        <taxon>Capitella</taxon>
    </lineage>
</organism>
<keyword evidence="6 9" id="KW-0333">Golgi apparatus</keyword>
<keyword evidence="9" id="KW-0119">Carbohydrate metabolism</keyword>
<dbReference type="AlphaFoldDB" id="X2BBW1"/>
<comment type="similarity">
    <text evidence="2 9">Belongs to the sulfotransferase 2 family.</text>
</comment>
<name>X2BBW1_CAPTE</name>
<dbReference type="EMBL" id="AMQN01000123">
    <property type="status" value="NOT_ANNOTATED_CDS"/>
    <property type="molecule type" value="Genomic_DNA"/>
</dbReference>
<evidence type="ECO:0000256" key="2">
    <source>
        <dbReference type="ARBA" id="ARBA00006339"/>
    </source>
</evidence>
<sequence length="274" mass="32674">QRKRRRRITDTCQLVNHSGRILKISSSSQIYVDRKHQVLYCAIPKAACSSWKVALAQLTGKFNRSDHRQTLYVHDDAFMASIGLHQLRSFSRMSIEEIIKSYRKFIVVRHPFERLVSAFVDKFEKYNKWTQHFHHKFGRQIMHKYRQNATKLDLETGRNVTFQEFVRLITDSEVERGFRINEHWESFQNLCLPCAIPYDFVVDYDTIEEDNRNLLRGIFMVDDPEKFFPHQNANPGSAELRTLQYMRTLSESSIQRLITTYNTDFTMFNYSWPR</sequence>
<evidence type="ECO:0000313" key="10">
    <source>
        <dbReference type="EnsemblMetazoa" id="CapteP93169"/>
    </source>
</evidence>
<dbReference type="HOGENOM" id="CLU_043398_1_2_1"/>
<reference evidence="11" key="1">
    <citation type="submission" date="2012-12" db="EMBL/GenBank/DDBJ databases">
        <authorList>
            <person name="Hellsten U."/>
            <person name="Grimwood J."/>
            <person name="Chapman J.A."/>
            <person name="Shapiro H."/>
            <person name="Aerts A."/>
            <person name="Otillar R.P."/>
            <person name="Terry A.Y."/>
            <person name="Boore J.L."/>
            <person name="Simakov O."/>
            <person name="Marletaz F."/>
            <person name="Cho S.-J."/>
            <person name="Edsinger-Gonzales E."/>
            <person name="Havlak P."/>
            <person name="Kuo D.-H."/>
            <person name="Larsson T."/>
            <person name="Lv J."/>
            <person name="Arendt D."/>
            <person name="Savage R."/>
            <person name="Osoegawa K."/>
            <person name="de Jong P."/>
            <person name="Lindberg D.R."/>
            <person name="Seaver E.C."/>
            <person name="Weisblat D.A."/>
            <person name="Putnam N.H."/>
            <person name="Grigoriev I.V."/>
            <person name="Rokhsar D.S."/>
        </authorList>
    </citation>
    <scope>NUCLEOTIDE SEQUENCE</scope>
    <source>
        <strain evidence="11">I ESC-2004</strain>
    </source>
</reference>